<evidence type="ECO:0000256" key="1">
    <source>
        <dbReference type="SAM" id="Phobius"/>
    </source>
</evidence>
<keyword evidence="2" id="KW-0732">Signal</keyword>
<name>A0ABX3NUA9_9BACT</name>
<dbReference type="RefSeq" id="WP_014221184.1">
    <property type="nucleotide sequence ID" value="NZ_LWBO01000015.1"/>
</dbReference>
<reference evidence="3 4" key="1">
    <citation type="submission" date="2016-04" db="EMBL/GenBank/DDBJ databases">
        <authorList>
            <person name="Chen L."/>
            <person name="Zhuang W."/>
            <person name="Wang G."/>
        </authorList>
    </citation>
    <scope>NUCLEOTIDE SEQUENCE [LARGE SCALE GENOMIC DNA]</scope>
    <source>
        <strain evidence="4">GR20</strain>
    </source>
</reference>
<organism evidence="3 4">
    <name type="scientific">Niastella koreensis</name>
    <dbReference type="NCBI Taxonomy" id="354356"/>
    <lineage>
        <taxon>Bacteria</taxon>
        <taxon>Pseudomonadati</taxon>
        <taxon>Bacteroidota</taxon>
        <taxon>Chitinophagia</taxon>
        <taxon>Chitinophagales</taxon>
        <taxon>Chitinophagaceae</taxon>
        <taxon>Niastella</taxon>
    </lineage>
</organism>
<keyword evidence="1" id="KW-1133">Transmembrane helix</keyword>
<proteinExistence type="predicted"/>
<protein>
    <recommendedName>
        <fullName evidence="5">CcmD family protein</fullName>
    </recommendedName>
</protein>
<feature type="chain" id="PRO_5046011637" description="CcmD family protein" evidence="2">
    <location>
        <begin position="20"/>
        <end position="73"/>
    </location>
</feature>
<dbReference type="Pfam" id="PF20077">
    <property type="entry name" value="CcmD_alt"/>
    <property type="match status" value="1"/>
</dbReference>
<accession>A0ABX3NUA9</accession>
<gene>
    <name evidence="3" type="ORF">A4D02_31855</name>
</gene>
<keyword evidence="1" id="KW-0472">Membrane</keyword>
<evidence type="ECO:0000313" key="3">
    <source>
        <dbReference type="EMBL" id="OQP46392.1"/>
    </source>
</evidence>
<dbReference type="EMBL" id="LWBO01000015">
    <property type="protein sequence ID" value="OQP46392.1"/>
    <property type="molecule type" value="Genomic_DNA"/>
</dbReference>
<feature type="signal peptide" evidence="2">
    <location>
        <begin position="1"/>
        <end position="19"/>
    </location>
</feature>
<comment type="caution">
    <text evidence="3">The sequence shown here is derived from an EMBL/GenBank/DDBJ whole genome shotgun (WGS) entry which is preliminary data.</text>
</comment>
<evidence type="ECO:0000313" key="4">
    <source>
        <dbReference type="Proteomes" id="UP000192277"/>
    </source>
</evidence>
<keyword evidence="4" id="KW-1185">Reference proteome</keyword>
<keyword evidence="1" id="KW-0812">Transmembrane</keyword>
<evidence type="ECO:0008006" key="5">
    <source>
        <dbReference type="Google" id="ProtNLM"/>
    </source>
</evidence>
<evidence type="ECO:0000256" key="2">
    <source>
        <dbReference type="SAM" id="SignalP"/>
    </source>
</evidence>
<sequence>MKQLIVTLIVLFVQLMARAQDSTKHVAQTPTGLAAGNKIYVVLVVAVTILAGLFLYVIRLDRKISKLEKQSSL</sequence>
<feature type="transmembrane region" description="Helical" evidence="1">
    <location>
        <begin position="39"/>
        <end position="58"/>
    </location>
</feature>
<dbReference type="Proteomes" id="UP000192277">
    <property type="component" value="Unassembled WGS sequence"/>
</dbReference>